<keyword evidence="5" id="KW-1185">Reference proteome</keyword>
<keyword evidence="2" id="KW-0560">Oxidoreductase</keyword>
<dbReference type="InterPro" id="IPR036291">
    <property type="entry name" value="NAD(P)-bd_dom_sf"/>
</dbReference>
<dbReference type="PRINTS" id="PR00080">
    <property type="entry name" value="SDRFAMILY"/>
</dbReference>
<name>A0A7R8YMW9_HERIL</name>
<dbReference type="Proteomes" id="UP000594454">
    <property type="component" value="Chromosome 1"/>
</dbReference>
<dbReference type="EMBL" id="LR899009">
    <property type="protein sequence ID" value="CAD7079071.1"/>
    <property type="molecule type" value="Genomic_DNA"/>
</dbReference>
<accession>A0A7R8YMW9</accession>
<dbReference type="InterPro" id="IPR002347">
    <property type="entry name" value="SDR_fam"/>
</dbReference>
<dbReference type="PANTHER" id="PTHR43115:SF4">
    <property type="entry name" value="DEHYDROGENASE_REDUCTASE SDR FAMILY MEMBER 11"/>
    <property type="match status" value="1"/>
</dbReference>
<dbReference type="Gene3D" id="3.40.50.720">
    <property type="entry name" value="NAD(P)-binding Rossmann-like Domain"/>
    <property type="match status" value="1"/>
</dbReference>
<dbReference type="Pfam" id="PF00106">
    <property type="entry name" value="adh_short"/>
    <property type="match status" value="1"/>
</dbReference>
<evidence type="ECO:0000313" key="4">
    <source>
        <dbReference type="EMBL" id="CAD7079071.1"/>
    </source>
</evidence>
<protein>
    <recommendedName>
        <fullName evidence="6">Farnesol dehydrogenase</fullName>
    </recommendedName>
</protein>
<dbReference type="AlphaFoldDB" id="A0A7R8YMW9"/>
<dbReference type="PANTHER" id="PTHR43115">
    <property type="entry name" value="DEHYDROGENASE/REDUCTASE SDR FAMILY MEMBER 11"/>
    <property type="match status" value="1"/>
</dbReference>
<organism evidence="4 5">
    <name type="scientific">Hermetia illucens</name>
    <name type="common">Black soldier fly</name>
    <dbReference type="NCBI Taxonomy" id="343691"/>
    <lineage>
        <taxon>Eukaryota</taxon>
        <taxon>Metazoa</taxon>
        <taxon>Ecdysozoa</taxon>
        <taxon>Arthropoda</taxon>
        <taxon>Hexapoda</taxon>
        <taxon>Insecta</taxon>
        <taxon>Pterygota</taxon>
        <taxon>Neoptera</taxon>
        <taxon>Endopterygota</taxon>
        <taxon>Diptera</taxon>
        <taxon>Brachycera</taxon>
        <taxon>Stratiomyomorpha</taxon>
        <taxon>Stratiomyidae</taxon>
        <taxon>Hermetiinae</taxon>
        <taxon>Hermetia</taxon>
    </lineage>
</organism>
<sequence length="252" mass="27600">MDRWQNKIAVVTGASAGIGATIVKSLLQANLTVVGLARRKEKILEIRDSLPKEKQSRLHAVKCDITNEGEVKYAFDWIEKNLGGTDILVNNAGVVRNKTCLISPGNTADMKEIVDTNIMGFLYCTREAFNSMKARNFDGHIIVINSVLGHKVANFIGSKAIVSTNMYSPSKYAVTAMVETYRQEFANAGTKVKITSISPGMVNTELISERTRALNLPMLESEDIANAILYALSTPPHVQVHDIIIKPVGEPV</sequence>
<proteinExistence type="inferred from homology"/>
<dbReference type="FunFam" id="3.40.50.720:FF:000047">
    <property type="entry name" value="NADP-dependent L-serine/L-allo-threonine dehydrogenase"/>
    <property type="match status" value="1"/>
</dbReference>
<evidence type="ECO:0000256" key="2">
    <source>
        <dbReference type="ARBA" id="ARBA00023002"/>
    </source>
</evidence>
<evidence type="ECO:0000256" key="3">
    <source>
        <dbReference type="RuleBase" id="RU000363"/>
    </source>
</evidence>
<dbReference type="OrthoDB" id="1933717at2759"/>
<dbReference type="GO" id="GO:0016616">
    <property type="term" value="F:oxidoreductase activity, acting on the CH-OH group of donors, NAD or NADP as acceptor"/>
    <property type="evidence" value="ECO:0007669"/>
    <property type="project" value="UniProtKB-ARBA"/>
</dbReference>
<dbReference type="OMA" id="IVLCTQR"/>
<gene>
    <name evidence="4" type="ORF">HERILL_LOCUS2305</name>
</gene>
<reference evidence="4 5" key="1">
    <citation type="submission" date="2020-11" db="EMBL/GenBank/DDBJ databases">
        <authorList>
            <person name="Wallbank WR R."/>
            <person name="Pardo Diaz C."/>
            <person name="Kozak K."/>
            <person name="Martin S."/>
            <person name="Jiggins C."/>
            <person name="Moest M."/>
            <person name="Warren A I."/>
            <person name="Generalovic N T."/>
            <person name="Byers J.R.P. K."/>
            <person name="Montejo-Kovacevich G."/>
            <person name="Yen C E."/>
        </authorList>
    </citation>
    <scope>NUCLEOTIDE SEQUENCE [LARGE SCALE GENOMIC DNA]</scope>
</reference>
<evidence type="ECO:0008006" key="6">
    <source>
        <dbReference type="Google" id="ProtNLM"/>
    </source>
</evidence>
<evidence type="ECO:0000256" key="1">
    <source>
        <dbReference type="ARBA" id="ARBA00006484"/>
    </source>
</evidence>
<evidence type="ECO:0000313" key="5">
    <source>
        <dbReference type="Proteomes" id="UP000594454"/>
    </source>
</evidence>
<comment type="similarity">
    <text evidence="1 3">Belongs to the short-chain dehydrogenases/reductases (SDR) family.</text>
</comment>
<dbReference type="InParanoid" id="A0A7R8YMW9"/>
<dbReference type="PRINTS" id="PR00081">
    <property type="entry name" value="GDHRDH"/>
</dbReference>
<dbReference type="SUPFAM" id="SSF51735">
    <property type="entry name" value="NAD(P)-binding Rossmann-fold domains"/>
    <property type="match status" value="1"/>
</dbReference>